<dbReference type="EMBL" id="GDID01001012">
    <property type="protein sequence ID" value="JAP95594.1"/>
    <property type="molecule type" value="Transcribed_RNA"/>
</dbReference>
<dbReference type="PANTHER" id="PTHR45661">
    <property type="entry name" value="SURFACE ANTIGEN"/>
    <property type="match status" value="1"/>
</dbReference>
<dbReference type="AlphaFoldDB" id="A0A146KIC8"/>
<evidence type="ECO:0000256" key="1">
    <source>
        <dbReference type="SAM" id="MobiDB-lite"/>
    </source>
</evidence>
<feature type="non-terminal residue" evidence="2">
    <location>
        <position position="1"/>
    </location>
</feature>
<dbReference type="Pfam" id="PF13306">
    <property type="entry name" value="LRR_5"/>
    <property type="match status" value="2"/>
</dbReference>
<accession>A0A146KIC8</accession>
<dbReference type="PANTHER" id="PTHR45661:SF3">
    <property type="entry name" value="IG-LIKE DOMAIN-CONTAINING PROTEIN"/>
    <property type="match status" value="1"/>
</dbReference>
<feature type="compositionally biased region" description="Polar residues" evidence="1">
    <location>
        <begin position="29"/>
        <end position="39"/>
    </location>
</feature>
<sequence>ELLDDKEVQEEKYEDFEEHEEYSQELQSDESNQSEVSYNSSILSEHKEEQHEYDFDPKQIQCVSNNLFVMTRNVTKSMLNGIDKSLVLNLVAPFLEVIGQNSFENYVNLKFCYLPSLMEVQQKAFSYCHSLMKIQGNNLAVIHTRAFEECLSLCQINLINITHFGYNSFYNSGLSQVKNDKCSNPKRVFIECECLQSLDFAAATSFSKNDVNECSSLSYLRLPLCQAPKEKIEGVAITQDTHESWRDEDTKLVDVIPQISSVIKISQIDKKQLNATGILVQNRELTKQIPQRIMGVILLNISVIKDSQFKNCHCIMFAHCPNVEVVEKDAFRACYAMRKFYSKKLREMQKDSFFACISMTQISTENVSVVDSPIAYCQSLIELTFNKLTEFKQFLIRSCWSLQQVIAPKATLVEKQAFSGCKVLKHVVCPESVQMEGDYQIGRRILYQELSLDGNFYERKKFSSLVGNHLQLVKKSKICKCYTVKSKE</sequence>
<proteinExistence type="predicted"/>
<feature type="region of interest" description="Disordered" evidence="1">
    <location>
        <begin position="1"/>
        <end position="39"/>
    </location>
</feature>
<dbReference type="SUPFAM" id="SSF52058">
    <property type="entry name" value="L domain-like"/>
    <property type="match status" value="1"/>
</dbReference>
<feature type="compositionally biased region" description="Basic and acidic residues" evidence="1">
    <location>
        <begin position="1"/>
        <end position="11"/>
    </location>
</feature>
<evidence type="ECO:0000313" key="2">
    <source>
        <dbReference type="EMBL" id="JAP95594.1"/>
    </source>
</evidence>
<protein>
    <submittedName>
        <fullName evidence="2">Leucine rich repeats-containing protein</fullName>
    </submittedName>
</protein>
<dbReference type="InterPro" id="IPR053139">
    <property type="entry name" value="Surface_bspA-like"/>
</dbReference>
<dbReference type="InterPro" id="IPR026906">
    <property type="entry name" value="LRR_5"/>
</dbReference>
<organism evidence="2">
    <name type="scientific">Trepomonas sp. PC1</name>
    <dbReference type="NCBI Taxonomy" id="1076344"/>
    <lineage>
        <taxon>Eukaryota</taxon>
        <taxon>Metamonada</taxon>
        <taxon>Diplomonadida</taxon>
        <taxon>Hexamitidae</taxon>
        <taxon>Hexamitinae</taxon>
        <taxon>Trepomonas</taxon>
    </lineage>
</organism>
<dbReference type="InterPro" id="IPR032675">
    <property type="entry name" value="LRR_dom_sf"/>
</dbReference>
<dbReference type="Gene3D" id="3.80.10.10">
    <property type="entry name" value="Ribonuclease Inhibitor"/>
    <property type="match status" value="2"/>
</dbReference>
<gene>
    <name evidence="2" type="ORF">TPC1_11363</name>
</gene>
<reference evidence="2" key="1">
    <citation type="submission" date="2015-07" db="EMBL/GenBank/DDBJ databases">
        <title>Adaptation to a free-living lifestyle via gene acquisitions in the diplomonad Trepomonas sp. PC1.</title>
        <authorList>
            <person name="Xu F."/>
            <person name="Jerlstrom-Hultqvist J."/>
            <person name="Kolisko M."/>
            <person name="Simpson A.G.B."/>
            <person name="Roger A.J."/>
            <person name="Svard S.G."/>
            <person name="Andersson J.O."/>
        </authorList>
    </citation>
    <scope>NUCLEOTIDE SEQUENCE</scope>
    <source>
        <strain evidence="2">PC1</strain>
    </source>
</reference>
<name>A0A146KIC8_9EUKA</name>